<dbReference type="EMBL" id="OY731403">
    <property type="protein sequence ID" value="CAJ1963884.1"/>
    <property type="molecule type" value="Genomic_DNA"/>
</dbReference>
<dbReference type="InterPro" id="IPR002083">
    <property type="entry name" value="MATH/TRAF_dom"/>
</dbReference>
<protein>
    <recommendedName>
        <fullName evidence="3">MATH domain-containing protein</fullName>
    </recommendedName>
</protein>
<accession>A0AA86VZF3</accession>
<sequence>MIMNFSKLDGKEVYSENFLLGYHTWRILVYPKGVTVGYLSIFLDAAVVNLPFGWSKFANFKLTLINQVNGKKTIIRETTKQFNAKETAWGFPKFISLDELCDSRSGFIVNDNCIVEVEILVSKSKQDNQTYQPVSKIDDTHDQPNKHKETFTTSLSELVDLGKIEQTFLPLLEEVCSRHPLLINSQQKRSSRFVEWAFTALGRVLHFLKTKKVKDMDNDACNHLKILWEELETFKFDLTWLEPHVQSALSMKTLTERAVKVKRLGENVDALEMKTKRLKAEMIEAEMNLAIARKELVKAKEGFQECYLEAKLGYGIP</sequence>
<evidence type="ECO:0000313" key="4">
    <source>
        <dbReference type="EMBL" id="CAJ1963884.1"/>
    </source>
</evidence>
<name>A0AA86VZF3_9FABA</name>
<feature type="coiled-coil region" evidence="2">
    <location>
        <begin position="261"/>
        <end position="295"/>
    </location>
</feature>
<dbReference type="Gene3D" id="2.60.210.10">
    <property type="entry name" value="Apoptosis, Tumor Necrosis Factor Receptor Associated Protein 2, Chain A"/>
    <property type="match status" value="1"/>
</dbReference>
<evidence type="ECO:0000313" key="5">
    <source>
        <dbReference type="Proteomes" id="UP001189624"/>
    </source>
</evidence>
<dbReference type="CDD" id="cd00121">
    <property type="entry name" value="MATH"/>
    <property type="match status" value="1"/>
</dbReference>
<evidence type="ECO:0000256" key="1">
    <source>
        <dbReference type="ARBA" id="ARBA00023054"/>
    </source>
</evidence>
<dbReference type="Proteomes" id="UP001189624">
    <property type="component" value="Chromosome 6"/>
</dbReference>
<keyword evidence="5" id="KW-1185">Reference proteome</keyword>
<dbReference type="Gramene" id="rna-AYBTSS11_LOCUS20013">
    <property type="protein sequence ID" value="CAJ1963884.1"/>
    <property type="gene ID" value="gene-AYBTSS11_LOCUS20013"/>
</dbReference>
<dbReference type="SMART" id="SM00061">
    <property type="entry name" value="MATH"/>
    <property type="match status" value="1"/>
</dbReference>
<proteinExistence type="predicted"/>
<keyword evidence="1 2" id="KW-0175">Coiled coil</keyword>
<dbReference type="InterPro" id="IPR008974">
    <property type="entry name" value="TRAF-like"/>
</dbReference>
<dbReference type="PANTHER" id="PTHR46236">
    <property type="entry name" value="TRAF-LIKE SUPERFAMILY PROTEIN"/>
    <property type="match status" value="1"/>
</dbReference>
<dbReference type="InterPro" id="IPR050804">
    <property type="entry name" value="MCC"/>
</dbReference>
<feature type="domain" description="MATH" evidence="3">
    <location>
        <begin position="1"/>
        <end position="119"/>
    </location>
</feature>
<dbReference type="PANTHER" id="PTHR46236:SF35">
    <property type="entry name" value="MATH DOMAIN-CONTAINING PROTEIN"/>
    <property type="match status" value="1"/>
</dbReference>
<organism evidence="4 5">
    <name type="scientific">Sphenostylis stenocarpa</name>
    <dbReference type="NCBI Taxonomy" id="92480"/>
    <lineage>
        <taxon>Eukaryota</taxon>
        <taxon>Viridiplantae</taxon>
        <taxon>Streptophyta</taxon>
        <taxon>Embryophyta</taxon>
        <taxon>Tracheophyta</taxon>
        <taxon>Spermatophyta</taxon>
        <taxon>Magnoliopsida</taxon>
        <taxon>eudicotyledons</taxon>
        <taxon>Gunneridae</taxon>
        <taxon>Pentapetalae</taxon>
        <taxon>rosids</taxon>
        <taxon>fabids</taxon>
        <taxon>Fabales</taxon>
        <taxon>Fabaceae</taxon>
        <taxon>Papilionoideae</taxon>
        <taxon>50 kb inversion clade</taxon>
        <taxon>NPAAA clade</taxon>
        <taxon>indigoferoid/millettioid clade</taxon>
        <taxon>Phaseoleae</taxon>
        <taxon>Sphenostylis</taxon>
    </lineage>
</organism>
<evidence type="ECO:0000259" key="3">
    <source>
        <dbReference type="PROSITE" id="PS50144"/>
    </source>
</evidence>
<reference evidence="4" key="1">
    <citation type="submission" date="2023-10" db="EMBL/GenBank/DDBJ databases">
        <authorList>
            <person name="Domelevo Entfellner J.-B."/>
        </authorList>
    </citation>
    <scope>NUCLEOTIDE SEQUENCE</scope>
</reference>
<evidence type="ECO:0000256" key="2">
    <source>
        <dbReference type="SAM" id="Coils"/>
    </source>
</evidence>
<dbReference type="AlphaFoldDB" id="A0AA86VZF3"/>
<gene>
    <name evidence="4" type="ORF">AYBTSS11_LOCUS20013</name>
</gene>
<dbReference type="PROSITE" id="PS50144">
    <property type="entry name" value="MATH"/>
    <property type="match status" value="1"/>
</dbReference>
<dbReference type="SUPFAM" id="SSF49599">
    <property type="entry name" value="TRAF domain-like"/>
    <property type="match status" value="1"/>
</dbReference>
<dbReference type="Pfam" id="PF22486">
    <property type="entry name" value="MATH_2"/>
    <property type="match status" value="1"/>
</dbReference>